<dbReference type="Proteomes" id="UP001500432">
    <property type="component" value="Unassembled WGS sequence"/>
</dbReference>
<dbReference type="RefSeq" id="WP_344299848.1">
    <property type="nucleotide sequence ID" value="NZ_BAAAQW010000006.1"/>
</dbReference>
<comment type="caution">
    <text evidence="2">The sequence shown here is derived from an EMBL/GenBank/DDBJ whole genome shotgun (WGS) entry which is preliminary data.</text>
</comment>
<keyword evidence="1" id="KW-0812">Transmembrane</keyword>
<organism evidence="2 3">
    <name type="scientific">Sinomonas flava</name>
    <dbReference type="NCBI Taxonomy" id="496857"/>
    <lineage>
        <taxon>Bacteria</taxon>
        <taxon>Bacillati</taxon>
        <taxon>Actinomycetota</taxon>
        <taxon>Actinomycetes</taxon>
        <taxon>Micrococcales</taxon>
        <taxon>Micrococcaceae</taxon>
        <taxon>Sinomonas</taxon>
    </lineage>
</organism>
<accession>A0ABN3BVP6</accession>
<name>A0ABN3BVP6_9MICC</name>
<feature type="transmembrane region" description="Helical" evidence="1">
    <location>
        <begin position="35"/>
        <end position="52"/>
    </location>
</feature>
<evidence type="ECO:0000313" key="3">
    <source>
        <dbReference type="Proteomes" id="UP001500432"/>
    </source>
</evidence>
<sequence length="53" mass="5590">MREIVISVSAYIAALDGALLGLLFVEWGPRFPKQVLAGWVVAFAVGCLGLASL</sequence>
<feature type="transmembrane region" description="Helical" evidence="1">
    <location>
        <begin position="6"/>
        <end position="28"/>
    </location>
</feature>
<keyword evidence="1" id="KW-0472">Membrane</keyword>
<dbReference type="EMBL" id="BAAAQW010000006">
    <property type="protein sequence ID" value="GAA2200808.1"/>
    <property type="molecule type" value="Genomic_DNA"/>
</dbReference>
<reference evidence="2 3" key="1">
    <citation type="journal article" date="2019" name="Int. J. Syst. Evol. Microbiol.">
        <title>The Global Catalogue of Microorganisms (GCM) 10K type strain sequencing project: providing services to taxonomists for standard genome sequencing and annotation.</title>
        <authorList>
            <consortium name="The Broad Institute Genomics Platform"/>
            <consortium name="The Broad Institute Genome Sequencing Center for Infectious Disease"/>
            <person name="Wu L."/>
            <person name="Ma J."/>
        </authorList>
    </citation>
    <scope>NUCLEOTIDE SEQUENCE [LARGE SCALE GENOMIC DNA]</scope>
    <source>
        <strain evidence="2 3">JCM 16034</strain>
    </source>
</reference>
<proteinExistence type="predicted"/>
<evidence type="ECO:0000313" key="2">
    <source>
        <dbReference type="EMBL" id="GAA2200808.1"/>
    </source>
</evidence>
<evidence type="ECO:0000256" key="1">
    <source>
        <dbReference type="SAM" id="Phobius"/>
    </source>
</evidence>
<gene>
    <name evidence="2" type="ORF">GCM10009849_22760</name>
</gene>
<keyword evidence="3" id="KW-1185">Reference proteome</keyword>
<keyword evidence="1" id="KW-1133">Transmembrane helix</keyword>
<protein>
    <submittedName>
        <fullName evidence="2">Uncharacterized protein</fullName>
    </submittedName>
</protein>